<name>B4D650_9BACT</name>
<evidence type="ECO:0000313" key="11">
    <source>
        <dbReference type="Proteomes" id="UP000005824"/>
    </source>
</evidence>
<feature type="repeat" description="TPR" evidence="8">
    <location>
        <begin position="88"/>
        <end position="121"/>
    </location>
</feature>
<accession>B4D650</accession>
<dbReference type="InterPro" id="IPR019734">
    <property type="entry name" value="TPR_rpt"/>
</dbReference>
<dbReference type="Pfam" id="PF00515">
    <property type="entry name" value="TPR_1"/>
    <property type="match status" value="2"/>
</dbReference>
<evidence type="ECO:0000313" key="10">
    <source>
        <dbReference type="EMBL" id="EDY17959.1"/>
    </source>
</evidence>
<comment type="similarity">
    <text evidence="2">Belongs to the glycosyltransferase 41 family. O-GlcNAc transferase subfamily.</text>
</comment>
<evidence type="ECO:0000256" key="7">
    <source>
        <dbReference type="ARBA" id="ARBA00022803"/>
    </source>
</evidence>
<dbReference type="STRING" id="497964.CfE428DRAFT_4389"/>
<feature type="repeat" description="TPR" evidence="8">
    <location>
        <begin position="122"/>
        <end position="155"/>
    </location>
</feature>
<feature type="domain" description="O-GlcNAc transferase C-terminal" evidence="9">
    <location>
        <begin position="408"/>
        <end position="536"/>
    </location>
</feature>
<gene>
    <name evidence="10" type="ORF">CfE428DRAFT_4389</name>
</gene>
<dbReference type="InterPro" id="IPR011990">
    <property type="entry name" value="TPR-like_helical_dom_sf"/>
</dbReference>
<dbReference type="Pfam" id="PF13432">
    <property type="entry name" value="TPR_16"/>
    <property type="match status" value="1"/>
</dbReference>
<dbReference type="UniPathway" id="UPA00378"/>
<dbReference type="Proteomes" id="UP000005824">
    <property type="component" value="Unassembled WGS sequence"/>
</dbReference>
<dbReference type="PROSITE" id="PS50005">
    <property type="entry name" value="TPR"/>
    <property type="match status" value="9"/>
</dbReference>
<evidence type="ECO:0000256" key="4">
    <source>
        <dbReference type="ARBA" id="ARBA00022676"/>
    </source>
</evidence>
<feature type="repeat" description="TPR" evidence="8">
    <location>
        <begin position="190"/>
        <end position="223"/>
    </location>
</feature>
<evidence type="ECO:0000256" key="3">
    <source>
        <dbReference type="ARBA" id="ARBA00011970"/>
    </source>
</evidence>
<feature type="repeat" description="TPR" evidence="8">
    <location>
        <begin position="156"/>
        <end position="189"/>
    </location>
</feature>
<dbReference type="eggNOG" id="COG3914">
    <property type="taxonomic scope" value="Bacteria"/>
</dbReference>
<feature type="repeat" description="TPR" evidence="8">
    <location>
        <begin position="258"/>
        <end position="291"/>
    </location>
</feature>
<keyword evidence="4" id="KW-0328">Glycosyltransferase</keyword>
<dbReference type="Gene3D" id="1.25.40.10">
    <property type="entry name" value="Tetratricopeptide repeat domain"/>
    <property type="match status" value="5"/>
</dbReference>
<dbReference type="InParanoid" id="B4D650"/>
<dbReference type="InterPro" id="IPR051939">
    <property type="entry name" value="Glycosyltr_41/O-GlcNAc_trsf"/>
</dbReference>
<evidence type="ECO:0000259" key="9">
    <source>
        <dbReference type="Pfam" id="PF13844"/>
    </source>
</evidence>
<dbReference type="SUPFAM" id="SSF48452">
    <property type="entry name" value="TPR-like"/>
    <property type="match status" value="2"/>
</dbReference>
<dbReference type="EMBL" id="ABVL01000015">
    <property type="protein sequence ID" value="EDY17959.1"/>
    <property type="molecule type" value="Genomic_DNA"/>
</dbReference>
<reference evidence="10 11" key="1">
    <citation type="journal article" date="2011" name="J. Bacteriol.">
        <title>Genome sequence of Chthoniobacter flavus Ellin428, an aerobic heterotrophic soil bacterium.</title>
        <authorList>
            <person name="Kant R."/>
            <person name="van Passel M.W."/>
            <person name="Palva A."/>
            <person name="Lucas S."/>
            <person name="Lapidus A."/>
            <person name="Glavina Del Rio T."/>
            <person name="Dalin E."/>
            <person name="Tice H."/>
            <person name="Bruce D."/>
            <person name="Goodwin L."/>
            <person name="Pitluck S."/>
            <person name="Larimer F.W."/>
            <person name="Land M.L."/>
            <person name="Hauser L."/>
            <person name="Sangwan P."/>
            <person name="de Vos W.M."/>
            <person name="Janssen P.H."/>
            <person name="Smidt H."/>
        </authorList>
    </citation>
    <scope>NUCLEOTIDE SEQUENCE [LARGE SCALE GENOMIC DNA]</scope>
    <source>
        <strain evidence="10 11">Ellin428</strain>
    </source>
</reference>
<evidence type="ECO:0000256" key="5">
    <source>
        <dbReference type="ARBA" id="ARBA00022679"/>
    </source>
</evidence>
<dbReference type="AlphaFoldDB" id="B4D650"/>
<evidence type="ECO:0000256" key="1">
    <source>
        <dbReference type="ARBA" id="ARBA00004922"/>
    </source>
</evidence>
<dbReference type="PANTHER" id="PTHR44835:SF1">
    <property type="entry name" value="PROTEIN O-GLCNAC TRANSFERASE"/>
    <property type="match status" value="1"/>
</dbReference>
<keyword evidence="6" id="KW-0677">Repeat</keyword>
<dbReference type="Pfam" id="PF13844">
    <property type="entry name" value="Glyco_transf_41"/>
    <property type="match status" value="2"/>
</dbReference>
<sequence>MHETGQELLQRAIALNPEDAAAYSNLGNSLAAQGRTDEAIAAYDHAILLKPDYTEAHYNRGNALRSQGKLEEALAAFCKAIVLKPEYAEAYYNMGITMMECGKLDQAINAYACAIRYKPDFAEAHNNLGNAEARRGHFESAVAAYRRAIQIRPNYAEAFNNLGTALSKAGQSAEAITAYLNAISLKPQFPEAYHNLGMALAEQRRLEEATQAYRRALELNSNAPQPWNNLGTTLIEQGLFTEGATACNHALALDPDFADAQSNLGVALAGLNRFAEAIAAFRSALQLQPDNATVHFNLGNVFRDQRNLDQAVDEYQRALTLEPMFMEAITNLGNVFRDCGKVNEALAIYRRGLSSNSSVTHLRSNIIYTSLFSPDWNEEQIREEQRLWNTQIAIPSPSTEPAYEANRDPSRRLRVAYVSPDFRGHVVGQNLLPLFRHHDPERFEIFCYSNSKMTDGMTARLRDHTSNWYNIADTGDEDLSSMIRGNNVDILVDLTQHMRGNRLRTFSQRPAPIQVSFAGYPESTGVRAINYRISDKWLEQGAAPNSDGLLVKTADYEHVYLIDSFWCYDPCGIELEANGSSAVNTNWITFGSLNNFCKVNEPLLKLWARVLTAVNNSRLIILAHEGSHRQRTSEFFTQEGVEPERIEFVTQRPRKEYLELYHRLDIVLDTFPYNGHTTSLDALWMGVPVVSLCGERPVSRAGLSQLNNLGLPELVAFTEDQYVEIATKLANDIPRLRELRATLRQRMEKSVLMDGPHFARQIEACYRSMWWQWCESQKA</sequence>
<keyword evidence="5" id="KW-0808">Transferase</keyword>
<dbReference type="SMART" id="SM00028">
    <property type="entry name" value="TPR"/>
    <property type="match status" value="10"/>
</dbReference>
<comment type="pathway">
    <text evidence="1">Protein modification; protein glycosylation.</text>
</comment>
<dbReference type="InterPro" id="IPR029489">
    <property type="entry name" value="OGT/SEC/SPY_C"/>
</dbReference>
<evidence type="ECO:0000256" key="2">
    <source>
        <dbReference type="ARBA" id="ARBA00005386"/>
    </source>
</evidence>
<feature type="repeat" description="TPR" evidence="8">
    <location>
        <begin position="326"/>
        <end position="359"/>
    </location>
</feature>
<organism evidence="10 11">
    <name type="scientific">Chthoniobacter flavus Ellin428</name>
    <dbReference type="NCBI Taxonomy" id="497964"/>
    <lineage>
        <taxon>Bacteria</taxon>
        <taxon>Pseudomonadati</taxon>
        <taxon>Verrucomicrobiota</taxon>
        <taxon>Spartobacteria</taxon>
        <taxon>Chthoniobacterales</taxon>
        <taxon>Chthoniobacteraceae</taxon>
        <taxon>Chthoniobacter</taxon>
    </lineage>
</organism>
<feature type="repeat" description="TPR" evidence="8">
    <location>
        <begin position="54"/>
        <end position="87"/>
    </location>
</feature>
<evidence type="ECO:0000256" key="6">
    <source>
        <dbReference type="ARBA" id="ARBA00022737"/>
    </source>
</evidence>
<dbReference type="PANTHER" id="PTHR44835">
    <property type="entry name" value="UDP-N-ACETYLGLUCOSAMINE--PEPTIDE N-ACETYLGLUCOSAMINYLTRANSFERASE SPINDLY-RELATED"/>
    <property type="match status" value="1"/>
</dbReference>
<dbReference type="PROSITE" id="PS50293">
    <property type="entry name" value="TPR_REGION"/>
    <property type="match status" value="7"/>
</dbReference>
<dbReference type="GO" id="GO:0097363">
    <property type="term" value="F:protein O-acetylglucosaminyltransferase activity"/>
    <property type="evidence" value="ECO:0007669"/>
    <property type="project" value="UniProtKB-EC"/>
</dbReference>
<keyword evidence="7 8" id="KW-0802">TPR repeat</keyword>
<keyword evidence="11" id="KW-1185">Reference proteome</keyword>
<proteinExistence type="inferred from homology"/>
<comment type="caution">
    <text evidence="10">The sequence shown here is derived from an EMBL/GenBank/DDBJ whole genome shotgun (WGS) entry which is preliminary data.</text>
</comment>
<dbReference type="eggNOG" id="COG0457">
    <property type="taxonomic scope" value="Bacteria"/>
</dbReference>
<dbReference type="Pfam" id="PF13414">
    <property type="entry name" value="TPR_11"/>
    <property type="match status" value="3"/>
</dbReference>
<feature type="domain" description="O-GlcNAc transferase C-terminal" evidence="9">
    <location>
        <begin position="585"/>
        <end position="760"/>
    </location>
</feature>
<feature type="repeat" description="TPR" evidence="8">
    <location>
        <begin position="292"/>
        <end position="325"/>
    </location>
</feature>
<feature type="repeat" description="TPR" evidence="8">
    <location>
        <begin position="20"/>
        <end position="53"/>
    </location>
</feature>
<dbReference type="Gene3D" id="3.40.50.11380">
    <property type="match status" value="1"/>
</dbReference>
<protein>
    <recommendedName>
        <fullName evidence="3">protein O-GlcNAc transferase</fullName>
        <ecNumber evidence="3">2.4.1.255</ecNumber>
    </recommendedName>
</protein>
<dbReference type="SUPFAM" id="SSF53756">
    <property type="entry name" value="UDP-Glycosyltransferase/glycogen phosphorylase"/>
    <property type="match status" value="1"/>
</dbReference>
<dbReference type="Gene3D" id="3.40.50.2000">
    <property type="entry name" value="Glycogen Phosphorylase B"/>
    <property type="match status" value="1"/>
</dbReference>
<evidence type="ECO:0000256" key="8">
    <source>
        <dbReference type="PROSITE-ProRule" id="PRU00339"/>
    </source>
</evidence>
<dbReference type="EC" id="2.4.1.255" evidence="3"/>